<evidence type="ECO:0000313" key="11">
    <source>
        <dbReference type="Proteomes" id="UP000191905"/>
    </source>
</evidence>
<dbReference type="GO" id="GO:0030288">
    <property type="term" value="C:outer membrane-bounded periplasmic space"/>
    <property type="evidence" value="ECO:0007669"/>
    <property type="project" value="InterPro"/>
</dbReference>
<dbReference type="Gene3D" id="3.30.1380.10">
    <property type="match status" value="1"/>
</dbReference>
<proteinExistence type="predicted"/>
<dbReference type="InterPro" id="IPR005073">
    <property type="entry name" value="Peptidase_M74"/>
</dbReference>
<keyword evidence="5" id="KW-0378">Hydrolase</keyword>
<keyword evidence="6" id="KW-0862">Zinc</keyword>
<protein>
    <submittedName>
        <fullName evidence="10">Penicillin-insensitive murein endopeptidase</fullName>
    </submittedName>
</protein>
<feature type="disulfide bond" evidence="8">
    <location>
        <begin position="237"/>
        <end position="244"/>
    </location>
</feature>
<keyword evidence="8" id="KW-1015">Disulfide bond</keyword>
<dbReference type="Proteomes" id="UP000191905">
    <property type="component" value="Unassembled WGS sequence"/>
</dbReference>
<evidence type="ECO:0000256" key="6">
    <source>
        <dbReference type="ARBA" id="ARBA00022833"/>
    </source>
</evidence>
<dbReference type="GO" id="GO:0006508">
    <property type="term" value="P:proteolysis"/>
    <property type="evidence" value="ECO:0007669"/>
    <property type="project" value="UniProtKB-KW"/>
</dbReference>
<feature type="disulfide bond" evidence="8">
    <location>
        <begin position="64"/>
        <end position="293"/>
    </location>
</feature>
<evidence type="ECO:0000313" key="10">
    <source>
        <dbReference type="EMBL" id="OQM76332.1"/>
    </source>
</evidence>
<reference evidence="10 11" key="1">
    <citation type="journal article" date="2016" name="Int. J. Syst. Evol. Microbiol.">
        <title>Pseudaminobacter manganicus sp. nov., isolated from sludge of a manganese mine.</title>
        <authorList>
            <person name="Li J."/>
            <person name="Huang J."/>
            <person name="Liao S."/>
            <person name="Wang G."/>
        </authorList>
    </citation>
    <scope>NUCLEOTIDE SEQUENCE [LARGE SCALE GENOMIC DNA]</scope>
    <source>
        <strain evidence="10 11">JH-7</strain>
    </source>
</reference>
<dbReference type="GO" id="GO:0008237">
    <property type="term" value="F:metallopeptidase activity"/>
    <property type="evidence" value="ECO:0007669"/>
    <property type="project" value="UniProtKB-KW"/>
</dbReference>
<evidence type="ECO:0000256" key="3">
    <source>
        <dbReference type="ARBA" id="ARBA00022729"/>
    </source>
</evidence>
<comment type="caution">
    <text evidence="10">The sequence shown here is derived from an EMBL/GenBank/DDBJ whole genome shotgun (WGS) entry which is preliminary data.</text>
</comment>
<keyword evidence="11" id="KW-1185">Reference proteome</keyword>
<feature type="disulfide bond" evidence="8">
    <location>
        <begin position="208"/>
        <end position="256"/>
    </location>
</feature>
<dbReference type="NCBIfam" id="NF006947">
    <property type="entry name" value="PRK09429.1"/>
    <property type="match status" value="1"/>
</dbReference>
<evidence type="ECO:0000256" key="5">
    <source>
        <dbReference type="ARBA" id="ARBA00022801"/>
    </source>
</evidence>
<dbReference type="STRING" id="1873176.BFN67_14450"/>
<evidence type="ECO:0000256" key="2">
    <source>
        <dbReference type="ARBA" id="ARBA00022723"/>
    </source>
</evidence>
<name>A0A1V8RSZ2_9HYPH</name>
<dbReference type="SUPFAM" id="SSF55166">
    <property type="entry name" value="Hedgehog/DD-peptidase"/>
    <property type="match status" value="1"/>
</dbReference>
<organism evidence="10 11">
    <name type="scientific">Manganibacter manganicus</name>
    <dbReference type="NCBI Taxonomy" id="1873176"/>
    <lineage>
        <taxon>Bacteria</taxon>
        <taxon>Pseudomonadati</taxon>
        <taxon>Pseudomonadota</taxon>
        <taxon>Alphaproteobacteria</taxon>
        <taxon>Hyphomicrobiales</taxon>
        <taxon>Phyllobacteriaceae</taxon>
        <taxon>Manganibacter</taxon>
    </lineage>
</organism>
<gene>
    <name evidence="10" type="ORF">BFN67_14450</name>
</gene>
<keyword evidence="3 9" id="KW-0732">Signal</keyword>
<feature type="chain" id="PRO_5013071191" evidence="9">
    <location>
        <begin position="36"/>
        <end position="355"/>
    </location>
</feature>
<keyword evidence="2" id="KW-0479">Metal-binding</keyword>
<keyword evidence="4" id="KW-0574">Periplasm</keyword>
<evidence type="ECO:0000256" key="8">
    <source>
        <dbReference type="PIRSR" id="PIRSR018455-2"/>
    </source>
</evidence>
<accession>A0A1V8RSZ2</accession>
<evidence type="ECO:0000256" key="4">
    <source>
        <dbReference type="ARBA" id="ARBA00022764"/>
    </source>
</evidence>
<dbReference type="PIRSF" id="PIRSF018455">
    <property type="entry name" value="MepA"/>
    <property type="match status" value="1"/>
</dbReference>
<dbReference type="Pfam" id="PF03411">
    <property type="entry name" value="Peptidase_M74"/>
    <property type="match status" value="1"/>
</dbReference>
<dbReference type="AlphaFoldDB" id="A0A1V8RSZ2"/>
<evidence type="ECO:0000256" key="7">
    <source>
        <dbReference type="ARBA" id="ARBA00023049"/>
    </source>
</evidence>
<keyword evidence="1" id="KW-0645">Protease</keyword>
<dbReference type="EMBL" id="MDET01000008">
    <property type="protein sequence ID" value="OQM76332.1"/>
    <property type="molecule type" value="Genomic_DNA"/>
</dbReference>
<dbReference type="InterPro" id="IPR009045">
    <property type="entry name" value="Zn_M74/Hedgehog-like"/>
</dbReference>
<sequence length="355" mass="38090">MKITTRSMFGISARFALGLAAALAVCGFMLSSATAAEKAKNLFGAKVLPALAAPQSFGFYSKGCFAGGVALPLDGPTWQVMRPSRNRRWGHPELIGLLEKFSRDAAAEGWRGLLVGDIAQPRGGPMLTGHASHQIGLDADIWFTPMPARRYSLAQRDTVGAVSLIRPGTHLVDERKWAPVYARLLRQAASYPEVERIFVNPGIKKKLCDTVSGDRAWLNKIRPLWGHDSHFHIRISCPPGSTGCKPQRGTGTADGCGEQLAWWFTDEPWRPAKGPQKPKARDVMTMADLPKACQVVLGEPAPLSADAVTYWAKGTAVAASGAPEAPAAAMPAMPDTASAFVPTPKVDIPLPLPRP</sequence>
<evidence type="ECO:0000256" key="1">
    <source>
        <dbReference type="ARBA" id="ARBA00022670"/>
    </source>
</evidence>
<dbReference type="GO" id="GO:0004252">
    <property type="term" value="F:serine-type endopeptidase activity"/>
    <property type="evidence" value="ECO:0007669"/>
    <property type="project" value="InterPro"/>
</dbReference>
<dbReference type="RefSeq" id="WP_080918843.1">
    <property type="nucleotide sequence ID" value="NZ_MDET01000008.1"/>
</dbReference>
<dbReference type="GO" id="GO:0046872">
    <property type="term" value="F:metal ion binding"/>
    <property type="evidence" value="ECO:0007669"/>
    <property type="project" value="UniProtKB-KW"/>
</dbReference>
<evidence type="ECO:0000256" key="9">
    <source>
        <dbReference type="SAM" id="SignalP"/>
    </source>
</evidence>
<keyword evidence="7" id="KW-0482">Metalloprotease</keyword>
<feature type="signal peptide" evidence="9">
    <location>
        <begin position="1"/>
        <end position="35"/>
    </location>
</feature>